<gene>
    <name evidence="2" type="ORF">BRADI_2g37645v3</name>
</gene>
<evidence type="ECO:0000313" key="3">
    <source>
        <dbReference type="EnsemblPlants" id="KQK07788"/>
    </source>
</evidence>
<evidence type="ECO:0000313" key="4">
    <source>
        <dbReference type="Proteomes" id="UP000008810"/>
    </source>
</evidence>
<protein>
    <submittedName>
        <fullName evidence="2 3">Uncharacterized protein</fullName>
    </submittedName>
</protein>
<sequence length="81" mass="9030">MDVTPNSAQADSSEEADSEGLDAIINHARSLLLLAGMQNCQKITHAPALVENQNDVMEYFPSWFSSRTRRPISYFRSGDRA</sequence>
<proteinExistence type="predicted"/>
<dbReference type="EMBL" id="CM000881">
    <property type="protein sequence ID" value="KQK07788.1"/>
    <property type="molecule type" value="Genomic_DNA"/>
</dbReference>
<dbReference type="InParanoid" id="A0A0Q3J531"/>
<reference evidence="3" key="3">
    <citation type="submission" date="2018-08" db="UniProtKB">
        <authorList>
            <consortium name="EnsemblPlants"/>
        </authorList>
    </citation>
    <scope>IDENTIFICATION</scope>
    <source>
        <strain evidence="3">cv. Bd21</strain>
    </source>
</reference>
<dbReference type="EnsemblPlants" id="KQK07788">
    <property type="protein sequence ID" value="KQK07788"/>
    <property type="gene ID" value="BRADI_2g37645v3"/>
</dbReference>
<reference evidence="2 3" key="1">
    <citation type="journal article" date="2010" name="Nature">
        <title>Genome sequencing and analysis of the model grass Brachypodium distachyon.</title>
        <authorList>
            <consortium name="International Brachypodium Initiative"/>
        </authorList>
    </citation>
    <scope>NUCLEOTIDE SEQUENCE [LARGE SCALE GENOMIC DNA]</scope>
    <source>
        <strain evidence="2 3">Bd21</strain>
    </source>
</reference>
<name>A0A0Q3J531_BRADI</name>
<accession>A0A0Q3J531</accession>
<dbReference type="Gramene" id="KQK07788">
    <property type="protein sequence ID" value="KQK07788"/>
    <property type="gene ID" value="BRADI_2g37645v3"/>
</dbReference>
<dbReference type="Proteomes" id="UP000008810">
    <property type="component" value="Chromosome 2"/>
</dbReference>
<organism evidence="2">
    <name type="scientific">Brachypodium distachyon</name>
    <name type="common">Purple false brome</name>
    <name type="synonym">Trachynia distachya</name>
    <dbReference type="NCBI Taxonomy" id="15368"/>
    <lineage>
        <taxon>Eukaryota</taxon>
        <taxon>Viridiplantae</taxon>
        <taxon>Streptophyta</taxon>
        <taxon>Embryophyta</taxon>
        <taxon>Tracheophyta</taxon>
        <taxon>Spermatophyta</taxon>
        <taxon>Magnoliopsida</taxon>
        <taxon>Liliopsida</taxon>
        <taxon>Poales</taxon>
        <taxon>Poaceae</taxon>
        <taxon>BOP clade</taxon>
        <taxon>Pooideae</taxon>
        <taxon>Stipodae</taxon>
        <taxon>Brachypodieae</taxon>
        <taxon>Brachypodium</taxon>
    </lineage>
</organism>
<evidence type="ECO:0000256" key="1">
    <source>
        <dbReference type="SAM" id="MobiDB-lite"/>
    </source>
</evidence>
<feature type="region of interest" description="Disordered" evidence="1">
    <location>
        <begin position="1"/>
        <end position="20"/>
    </location>
</feature>
<evidence type="ECO:0000313" key="2">
    <source>
        <dbReference type="EMBL" id="KQK07788.1"/>
    </source>
</evidence>
<dbReference type="AlphaFoldDB" id="A0A0Q3J531"/>
<reference evidence="2" key="2">
    <citation type="submission" date="2017-06" db="EMBL/GenBank/DDBJ databases">
        <title>WGS assembly of Brachypodium distachyon.</title>
        <authorList>
            <consortium name="The International Brachypodium Initiative"/>
            <person name="Lucas S."/>
            <person name="Harmon-Smith M."/>
            <person name="Lail K."/>
            <person name="Tice H."/>
            <person name="Grimwood J."/>
            <person name="Bruce D."/>
            <person name="Barry K."/>
            <person name="Shu S."/>
            <person name="Lindquist E."/>
            <person name="Wang M."/>
            <person name="Pitluck S."/>
            <person name="Vogel J.P."/>
            <person name="Garvin D.F."/>
            <person name="Mockler T.C."/>
            <person name="Schmutz J."/>
            <person name="Rokhsar D."/>
            <person name="Bevan M.W."/>
        </authorList>
    </citation>
    <scope>NUCLEOTIDE SEQUENCE</scope>
    <source>
        <strain evidence="2">Bd21</strain>
    </source>
</reference>
<keyword evidence="4" id="KW-1185">Reference proteome</keyword>